<dbReference type="Gene3D" id="2.160.20.10">
    <property type="entry name" value="Single-stranded right-handed beta-helix, Pectin lyase-like"/>
    <property type="match status" value="1"/>
</dbReference>
<keyword evidence="3" id="KW-1185">Reference proteome</keyword>
<reference evidence="2 3" key="1">
    <citation type="submission" date="2019-03" db="EMBL/GenBank/DDBJ databases">
        <title>Genomic Encyclopedia of Type Strains, Phase III (KMG-III): the genomes of soil and plant-associated and newly described type strains.</title>
        <authorList>
            <person name="Whitman W."/>
        </authorList>
    </citation>
    <scope>NUCLEOTIDE SEQUENCE [LARGE SCALE GENOMIC DNA]</scope>
    <source>
        <strain evidence="2 3">VKM Ac-2570</strain>
    </source>
</reference>
<organism evidence="2 3">
    <name type="scientific">Kribbella kalugense</name>
    <dbReference type="NCBI Taxonomy" id="2512221"/>
    <lineage>
        <taxon>Bacteria</taxon>
        <taxon>Bacillati</taxon>
        <taxon>Actinomycetota</taxon>
        <taxon>Actinomycetes</taxon>
        <taxon>Propionibacteriales</taxon>
        <taxon>Kribbellaceae</taxon>
        <taxon>Kribbella</taxon>
    </lineage>
</organism>
<evidence type="ECO:0000313" key="2">
    <source>
        <dbReference type="EMBL" id="TDW21684.1"/>
    </source>
</evidence>
<dbReference type="RefSeq" id="WP_134114920.1">
    <property type="nucleotide sequence ID" value="NZ_SODF01000001.1"/>
</dbReference>
<comment type="caution">
    <text evidence="2">The sequence shown here is derived from an EMBL/GenBank/DDBJ whole genome shotgun (WGS) entry which is preliminary data.</text>
</comment>
<dbReference type="InterPro" id="IPR012334">
    <property type="entry name" value="Pectin_lyas_fold"/>
</dbReference>
<evidence type="ECO:0000313" key="3">
    <source>
        <dbReference type="Proteomes" id="UP000295447"/>
    </source>
</evidence>
<name>A0A4V3G869_9ACTN</name>
<sequence>MRRRKLAVTGLIGFVLGALIATVIVVLVTRDDSPADATARKADKPSSTAPVPVATPITAKVPKLDLTAANRRKPIPGLPDWSKAGYREGARLPDSLKFDSYPKCSLDAGDLADDFGVRPDDSKDDSDGLQKAIDTIKADCSLRSSYDNLSIIQLPVGELDVSKQIAVDADYLVIRGAGADKTRFVFRPDENTRYDALTKDGGDWDEDGMKFEDGNGGWLWPGRGLFRVQSRAVHPDYQAAYEKAPANRKDIFEGTVNVHWKAGLKLREKPGGAGFAAKTGDTVIYLDPKASMDSVKPGGYVNVRAANTMKFYQQQQALPTDYDLQNLHMREQIFTVKAVDTAQHTVTIDKPLEYDVPVDSTSDGSDKILKKVYPSKVSPLVDPVLGVGLEDFSLTQPVDAKASDAVHNYGNLAPAEAMNGIVLKWAVNSWVRGIRTTMTGSHAIVTEEAKNLQIEGNVFDGAWNKGKGGNGYLRGSRVWDSVYAGNISRGLRHFTLQWSSSGNVVIGNDLDSDLNLHGGWERRNLFELNTVHVPYEHRSANCKSNCGGEGGEEKDDSTWFPIWWGAGQKAVKWSGATGPQNVFFNNTLTKQLKPAGPYQPYLPNTHTVYQFGWNGTTYQPLSQNGKPISDWAGHEQDNFTQSNGVDASRTDPGRSLFLRAVG</sequence>
<dbReference type="AlphaFoldDB" id="A0A4V3G869"/>
<dbReference type="SUPFAM" id="SSF51126">
    <property type="entry name" value="Pectin lyase-like"/>
    <property type="match status" value="1"/>
</dbReference>
<protein>
    <recommendedName>
        <fullName evidence="4">Parallel beta helix pectate lyase-like protein</fullName>
    </recommendedName>
</protein>
<accession>A0A4V3G869</accession>
<gene>
    <name evidence="2" type="ORF">EV650_0514</name>
</gene>
<proteinExistence type="predicted"/>
<dbReference type="EMBL" id="SODF01000001">
    <property type="protein sequence ID" value="TDW21684.1"/>
    <property type="molecule type" value="Genomic_DNA"/>
</dbReference>
<evidence type="ECO:0008006" key="4">
    <source>
        <dbReference type="Google" id="ProtNLM"/>
    </source>
</evidence>
<dbReference type="Proteomes" id="UP000295447">
    <property type="component" value="Unassembled WGS sequence"/>
</dbReference>
<feature type="region of interest" description="Disordered" evidence="1">
    <location>
        <begin position="630"/>
        <end position="651"/>
    </location>
</feature>
<evidence type="ECO:0000256" key="1">
    <source>
        <dbReference type="SAM" id="MobiDB-lite"/>
    </source>
</evidence>
<dbReference type="InterPro" id="IPR011050">
    <property type="entry name" value="Pectin_lyase_fold/virulence"/>
</dbReference>
<dbReference type="OrthoDB" id="3882626at2"/>